<dbReference type="AlphaFoldDB" id="A0A0J7J7Y5"/>
<feature type="chain" id="PRO_5005289206" description="Tetratricopeptide repeat" evidence="2">
    <location>
        <begin position="23"/>
        <end position="480"/>
    </location>
</feature>
<evidence type="ECO:0000313" key="3">
    <source>
        <dbReference type="EMBL" id="KMQ74578.1"/>
    </source>
</evidence>
<name>A0A0J7J7Y5_9GAMM</name>
<organism evidence="3 4">
    <name type="scientific">Marinobacter subterrani</name>
    <dbReference type="NCBI Taxonomy" id="1658765"/>
    <lineage>
        <taxon>Bacteria</taxon>
        <taxon>Pseudomonadati</taxon>
        <taxon>Pseudomonadota</taxon>
        <taxon>Gammaproteobacteria</taxon>
        <taxon>Pseudomonadales</taxon>
        <taxon>Marinobacteraceae</taxon>
        <taxon>Marinobacter</taxon>
    </lineage>
</organism>
<evidence type="ECO:0000256" key="1">
    <source>
        <dbReference type="SAM" id="Coils"/>
    </source>
</evidence>
<dbReference type="EMBL" id="LFBU01000001">
    <property type="protein sequence ID" value="KMQ74578.1"/>
    <property type="molecule type" value="Genomic_DNA"/>
</dbReference>
<evidence type="ECO:0008006" key="5">
    <source>
        <dbReference type="Google" id="ProtNLM"/>
    </source>
</evidence>
<comment type="caution">
    <text evidence="3">The sequence shown here is derived from an EMBL/GenBank/DDBJ whole genome shotgun (WGS) entry which is preliminary data.</text>
</comment>
<accession>A0A0J7J7Y5</accession>
<keyword evidence="1" id="KW-0175">Coiled coil</keyword>
<keyword evidence="2" id="KW-0732">Signal</keyword>
<feature type="signal peptide" evidence="2">
    <location>
        <begin position="1"/>
        <end position="22"/>
    </location>
</feature>
<feature type="coiled-coil region" evidence="1">
    <location>
        <begin position="367"/>
        <end position="415"/>
    </location>
</feature>
<dbReference type="PATRIC" id="fig|1658765.3.peg.756"/>
<evidence type="ECO:0000313" key="4">
    <source>
        <dbReference type="Proteomes" id="UP000036102"/>
    </source>
</evidence>
<reference evidence="3 4" key="1">
    <citation type="submission" date="2015-06" db="EMBL/GenBank/DDBJ databases">
        <title>Marinobacter subterrani, a genetically tractable neutrophilic iron-oxidizing strain isolated from the Soudan Iron Mine.</title>
        <authorList>
            <person name="Bonis B.M."/>
            <person name="Gralnick J.A."/>
        </authorList>
    </citation>
    <scope>NUCLEOTIDE SEQUENCE [LARGE SCALE GENOMIC DNA]</scope>
    <source>
        <strain evidence="3 4">JG233</strain>
    </source>
</reference>
<gene>
    <name evidence="3" type="ORF">Msub_10763</name>
</gene>
<evidence type="ECO:0000256" key="2">
    <source>
        <dbReference type="SAM" id="SignalP"/>
    </source>
</evidence>
<dbReference type="SUPFAM" id="SSF48452">
    <property type="entry name" value="TPR-like"/>
    <property type="match status" value="1"/>
</dbReference>
<sequence>MTFRTLLISLALFVTSPLMVSASSDLPADIRAGLEQFRQASGLGIDLGDRHQRELYQQAEEARLNGQTDEAGRVLAEMKAGYWAAVGYLNLSTDYAREDLNPARALVALRVAMAMLEAEEKSARREDLRNRLLIRAGYLAYQHEEYEKAIGFLEKVALDSFNTPRALYLHGLALSQRNNHRAAMQSWHRARKYPLAYPGVADAWIAMGRGYDLSGYLGQAGEAYLAANAAFESERVTLRKLADKIRSEGAYKSLVEDAGETGVDWFLADSRKLAQPRTAYLLRFMEQPEAQQAAGRVATLEAMETQLAGFQRDLQVFASVLAEQIALVGGRAAGTGTTALAKQGADLRARLDQLLAQTLDAGQESRLAKLSKTLADTREKLHSLDQRVSERPGVLRALRDQALALKRRNEALMSSVQGLRRDAETALDTMTLEYVASQDQRMAFALDKTAQQIAHLYEYLALQNLAEAELSGEKTGEGRP</sequence>
<protein>
    <recommendedName>
        <fullName evidence="5">Tetratricopeptide repeat</fullName>
    </recommendedName>
</protein>
<dbReference type="STRING" id="1658765.Msub_10763"/>
<proteinExistence type="predicted"/>
<dbReference type="Proteomes" id="UP000036102">
    <property type="component" value="Unassembled WGS sequence"/>
</dbReference>
<dbReference type="InterPro" id="IPR011990">
    <property type="entry name" value="TPR-like_helical_dom_sf"/>
</dbReference>
<dbReference type="Gene3D" id="1.25.40.10">
    <property type="entry name" value="Tetratricopeptide repeat domain"/>
    <property type="match status" value="1"/>
</dbReference>
<keyword evidence="4" id="KW-1185">Reference proteome</keyword>
<dbReference type="RefSeq" id="WP_048494767.1">
    <property type="nucleotide sequence ID" value="NZ_LFBU01000001.1"/>
</dbReference>